<dbReference type="AlphaFoldDB" id="A0A6S7HKH0"/>
<reference evidence="1" key="1">
    <citation type="submission" date="2020-04" db="EMBL/GenBank/DDBJ databases">
        <authorList>
            <person name="Alioto T."/>
            <person name="Alioto T."/>
            <person name="Gomez Garrido J."/>
        </authorList>
    </citation>
    <scope>NUCLEOTIDE SEQUENCE</scope>
    <source>
        <strain evidence="1">A484AB</strain>
    </source>
</reference>
<accession>A0A6S7HKH0</accession>
<organism evidence="1 2">
    <name type="scientific">Paramuricea clavata</name>
    <name type="common">Red gorgonian</name>
    <name type="synonym">Violescent sea-whip</name>
    <dbReference type="NCBI Taxonomy" id="317549"/>
    <lineage>
        <taxon>Eukaryota</taxon>
        <taxon>Metazoa</taxon>
        <taxon>Cnidaria</taxon>
        <taxon>Anthozoa</taxon>
        <taxon>Octocorallia</taxon>
        <taxon>Malacalcyonacea</taxon>
        <taxon>Plexauridae</taxon>
        <taxon>Paramuricea</taxon>
    </lineage>
</organism>
<evidence type="ECO:0000313" key="2">
    <source>
        <dbReference type="Proteomes" id="UP001152795"/>
    </source>
</evidence>
<dbReference type="Proteomes" id="UP001152795">
    <property type="component" value="Unassembled WGS sequence"/>
</dbReference>
<dbReference type="EMBL" id="CACRXK020005306">
    <property type="protein sequence ID" value="CAB4005754.1"/>
    <property type="molecule type" value="Genomic_DNA"/>
</dbReference>
<keyword evidence="2" id="KW-1185">Reference proteome</keyword>
<sequence>MVKTDKSALMRILEEKCTDVQMTKIPQSAIMLDAVAHIQSLRVTTDLALTQIANMRRAGKGAEVITDIQSRAENSPTVSEIFIRWKEHARNHCWHFFFSLGFSTTYNGHHDLCSSWELCHKLSWTQHGRSEVQECRVLESDHEEADTRLIVHAAHASFDHSSVTIKSPDTDVAILALSHQESAGSKIWYALTYVNAQSVEMEILLQMKK</sequence>
<name>A0A6S7HKH0_PARCT</name>
<comment type="caution">
    <text evidence="1">The sequence shown here is derived from an EMBL/GenBank/DDBJ whole genome shotgun (WGS) entry which is preliminary data.</text>
</comment>
<evidence type="ECO:0000313" key="1">
    <source>
        <dbReference type="EMBL" id="CAB4005754.1"/>
    </source>
</evidence>
<proteinExistence type="predicted"/>
<protein>
    <submittedName>
        <fullName evidence="1">Uncharacterized protein</fullName>
    </submittedName>
</protein>
<dbReference type="OrthoDB" id="8060926at2759"/>
<gene>
    <name evidence="1" type="ORF">PACLA_8A041647</name>
</gene>